<dbReference type="STRING" id="1823756.A4H34_03680"/>
<dbReference type="Proteomes" id="UP000078368">
    <property type="component" value="Unassembled WGS sequence"/>
</dbReference>
<feature type="transmembrane region" description="Helical" evidence="2">
    <location>
        <begin position="33"/>
        <end position="53"/>
    </location>
</feature>
<feature type="compositionally biased region" description="Low complexity" evidence="1">
    <location>
        <begin position="68"/>
        <end position="100"/>
    </location>
</feature>
<evidence type="ECO:0000256" key="1">
    <source>
        <dbReference type="SAM" id="MobiDB-lite"/>
    </source>
</evidence>
<dbReference type="InterPro" id="IPR027381">
    <property type="entry name" value="LytR/CpsA/Psr_C"/>
</dbReference>
<reference evidence="4 5" key="1">
    <citation type="submission" date="2016-04" db="EMBL/GenBank/DDBJ databases">
        <title>Peptidophaga gingivicola gen. nov., sp. nov., isolated from human subgingival plaque.</title>
        <authorList>
            <person name="Beall C.J."/>
            <person name="Mokrzan E.M."/>
            <person name="Griffen A.L."/>
            <person name="Leys E.J."/>
        </authorList>
    </citation>
    <scope>NUCLEOTIDE SEQUENCE [LARGE SCALE GENOMIC DNA]</scope>
    <source>
        <strain evidence="4 5">BA112</strain>
    </source>
</reference>
<dbReference type="Pfam" id="PF13399">
    <property type="entry name" value="LytR_C"/>
    <property type="match status" value="1"/>
</dbReference>
<keyword evidence="2" id="KW-0472">Membrane</keyword>
<dbReference type="PANTHER" id="PTHR33392">
    <property type="entry name" value="POLYISOPRENYL-TEICHOIC ACID--PEPTIDOGLYCAN TEICHOIC ACID TRANSFERASE TAGU"/>
    <property type="match status" value="1"/>
</dbReference>
<evidence type="ECO:0000256" key="2">
    <source>
        <dbReference type="SAM" id="Phobius"/>
    </source>
</evidence>
<dbReference type="InterPro" id="IPR050922">
    <property type="entry name" value="LytR/CpsA/Psr_CW_biosynth"/>
</dbReference>
<dbReference type="Gene3D" id="3.30.70.2390">
    <property type="match status" value="1"/>
</dbReference>
<dbReference type="AlphaFoldDB" id="A0A179B3L5"/>
<name>A0A179B3L5_9ACTO</name>
<gene>
    <name evidence="4" type="ORF">A4H34_03680</name>
</gene>
<dbReference type="EMBL" id="LVZK01000001">
    <property type="protein sequence ID" value="OAP86278.1"/>
    <property type="molecule type" value="Genomic_DNA"/>
</dbReference>
<feature type="compositionally biased region" description="Polar residues" evidence="1">
    <location>
        <begin position="103"/>
        <end position="127"/>
    </location>
</feature>
<dbReference type="OrthoDB" id="5147502at2"/>
<evidence type="ECO:0000313" key="5">
    <source>
        <dbReference type="Proteomes" id="UP000078368"/>
    </source>
</evidence>
<proteinExistence type="predicted"/>
<feature type="domain" description="LytR/CpsA/Psr regulator C-terminal" evidence="3">
    <location>
        <begin position="134"/>
        <end position="220"/>
    </location>
</feature>
<keyword evidence="5" id="KW-1185">Reference proteome</keyword>
<comment type="caution">
    <text evidence="4">The sequence shown here is derived from an EMBL/GenBank/DDBJ whole genome shotgun (WGS) entry which is preliminary data.</text>
</comment>
<accession>A0A179B3L5</accession>
<keyword evidence="2" id="KW-0812">Transmembrane</keyword>
<evidence type="ECO:0000313" key="4">
    <source>
        <dbReference type="EMBL" id="OAP86278.1"/>
    </source>
</evidence>
<organism evidence="4 5">
    <name type="scientific">Peptidiphaga gingivicola</name>
    <dbReference type="NCBI Taxonomy" id="2741497"/>
    <lineage>
        <taxon>Bacteria</taxon>
        <taxon>Bacillati</taxon>
        <taxon>Actinomycetota</taxon>
        <taxon>Actinomycetes</taxon>
        <taxon>Actinomycetales</taxon>
        <taxon>Actinomycetaceae</taxon>
        <taxon>Peptidiphaga</taxon>
    </lineage>
</organism>
<evidence type="ECO:0000259" key="3">
    <source>
        <dbReference type="Pfam" id="PF13399"/>
    </source>
</evidence>
<dbReference type="PANTHER" id="PTHR33392:SF6">
    <property type="entry name" value="POLYISOPRENYL-TEICHOIC ACID--PEPTIDOGLYCAN TEICHOIC ACID TRANSFERASE TAGU"/>
    <property type="match status" value="1"/>
</dbReference>
<feature type="region of interest" description="Disordered" evidence="1">
    <location>
        <begin position="60"/>
        <end position="151"/>
    </location>
</feature>
<sequence length="222" mass="22316">MNVADNEYPADEFDRLADARTIRGTHRRKESNLKWWLALVAVVILAPTAGWAISNYIGSSEEEPAPTASAKEAPSGAPSGASPTAGPSGDPSSSGGNKPSESGKPSGNPSTDASATPSGQESSTSADAGTGRPVLVLNGSKKPGLAATGKQKLEKAGYTKVSANNYSGGSPAVSTVFYAKASDAQAAKQVAAALGIRPGNVVLAPKATGGDQIVVVLRADAR</sequence>
<protein>
    <recommendedName>
        <fullName evidence="3">LytR/CpsA/Psr regulator C-terminal domain-containing protein</fullName>
    </recommendedName>
</protein>
<keyword evidence="2" id="KW-1133">Transmembrane helix</keyword>